<protein>
    <submittedName>
        <fullName evidence="1">Uncharacterized protein</fullName>
    </submittedName>
</protein>
<reference evidence="1 2" key="1">
    <citation type="journal article" date="2015" name="MBio">
        <title>Genome-Resolved Metagenomic Analysis Reveals Roles for Candidate Phyla and Other Microbial Community Members in Biogeochemical Transformations in Oil Reservoirs.</title>
        <authorList>
            <person name="Hu P."/>
            <person name="Tom L."/>
            <person name="Singh A."/>
            <person name="Thomas B.C."/>
            <person name="Baker B.J."/>
            <person name="Piceno Y.M."/>
            <person name="Andersen G.L."/>
            <person name="Banfield J.F."/>
        </authorList>
    </citation>
    <scope>NUCLEOTIDE SEQUENCE [LARGE SCALE GENOMIC DNA]</scope>
    <source>
        <strain evidence="1">46_16</strain>
    </source>
</reference>
<organism evidence="1 2">
    <name type="scientific">Anaerolinea thermophila</name>
    <dbReference type="NCBI Taxonomy" id="167964"/>
    <lineage>
        <taxon>Bacteria</taxon>
        <taxon>Bacillati</taxon>
        <taxon>Chloroflexota</taxon>
        <taxon>Anaerolineae</taxon>
        <taxon>Anaerolineales</taxon>
        <taxon>Anaerolineaceae</taxon>
        <taxon>Anaerolinea</taxon>
    </lineage>
</organism>
<gene>
    <name evidence="1" type="ORF">XD73_0727</name>
</gene>
<comment type="caution">
    <text evidence="1">The sequence shown here is derived from an EMBL/GenBank/DDBJ whole genome shotgun (WGS) entry which is preliminary data.</text>
</comment>
<evidence type="ECO:0000313" key="1">
    <source>
        <dbReference type="EMBL" id="KUK46408.1"/>
    </source>
</evidence>
<sequence>MIAEKSTITPYETFNDPGKIETFLRGSLRIHAHLDWRRPQEWFNNPPCVLSYDSSSVTSILSLAPDPAHLHWVRFFATQREEEY</sequence>
<dbReference type="Proteomes" id="UP000064249">
    <property type="component" value="Unassembled WGS sequence"/>
</dbReference>
<dbReference type="AlphaFoldDB" id="A0A117LGU7"/>
<feature type="non-terminal residue" evidence="1">
    <location>
        <position position="84"/>
    </location>
</feature>
<proteinExistence type="predicted"/>
<dbReference type="EMBL" id="LGFU01000031">
    <property type="protein sequence ID" value="KUK46408.1"/>
    <property type="molecule type" value="Genomic_DNA"/>
</dbReference>
<accession>A0A117LGU7</accession>
<name>A0A117LGU7_9CHLR</name>
<evidence type="ECO:0000313" key="2">
    <source>
        <dbReference type="Proteomes" id="UP000064249"/>
    </source>
</evidence>